<dbReference type="VEuPathDB" id="TriTrypDB:C4B63_8g564"/>
<dbReference type="OMA" id="KRHMEAV"/>
<dbReference type="VEuPathDB" id="TriTrypDB:TcG_03881"/>
<sequence length="371" mass="41855">MVGENLDDESLMVIGDAERMNLFDRIQKQKAMEKQQGVKFVSRKGLPTPSMEELQSIRDRRGKQADMMRMKRHMEAVERRKVVWRDYVSYEPRGCGVEQTHSTHVDTTSLEGRAVVLSPLLALFRMLVCNNRAKKRLERLREGRSLLLPEVMSGCNEGKTVAEVASIVDEHMTVVPACVNRGAPLPKLFLVTGSFDAKPLRSPFVFLSKQYRRERLPEFSLNLSQAVSKEYAAYVKRDYKESSAVTLSDFAQPPITIEAFDVNKRAYDVAHRRNFVLGYDNFSTAARQSQPFPRGEKREEVNKTDDVMNGIGLSQELSHLGIPSELAGPLPEDSMSGSDDGDSSSPFQADISWLPLFFMVKKSDGEDSLRP</sequence>
<evidence type="ECO:0000256" key="1">
    <source>
        <dbReference type="SAM" id="MobiDB-lite"/>
    </source>
</evidence>
<accession>A0A2V2UMI2</accession>
<dbReference type="VEuPathDB" id="TriTrypDB:TCDM_01386"/>
<comment type="caution">
    <text evidence="2">The sequence shown here is derived from an EMBL/GenBank/DDBJ whole genome shotgun (WGS) entry which is preliminary data.</text>
</comment>
<dbReference type="OrthoDB" id="247493at2759"/>
<organism evidence="2 3">
    <name type="scientific">Trypanosoma cruzi</name>
    <dbReference type="NCBI Taxonomy" id="5693"/>
    <lineage>
        <taxon>Eukaryota</taxon>
        <taxon>Discoba</taxon>
        <taxon>Euglenozoa</taxon>
        <taxon>Kinetoplastea</taxon>
        <taxon>Metakinetoplastina</taxon>
        <taxon>Trypanosomatida</taxon>
        <taxon>Trypanosomatidae</taxon>
        <taxon>Trypanosoma</taxon>
        <taxon>Schizotrypanum</taxon>
    </lineage>
</organism>
<name>A0A2V2UMI2_TRYCR</name>
<dbReference type="SMR" id="A0A2V2UMI2"/>
<dbReference type="VEuPathDB" id="TriTrypDB:C3747_613g6"/>
<gene>
    <name evidence="2" type="ORF">C3747_613g6</name>
</gene>
<proteinExistence type="predicted"/>
<dbReference type="Proteomes" id="UP000246078">
    <property type="component" value="Unassembled WGS sequence"/>
</dbReference>
<evidence type="ECO:0000313" key="2">
    <source>
        <dbReference type="EMBL" id="PWU85537.1"/>
    </source>
</evidence>
<dbReference type="VEuPathDB" id="TriTrypDB:Tc_MARK_1114"/>
<dbReference type="VEuPathDB" id="TriTrypDB:TCSYLVIO_002395"/>
<dbReference type="VEuPathDB" id="TriTrypDB:ECC02_004634"/>
<dbReference type="AlphaFoldDB" id="A0A2V2UMI2"/>
<evidence type="ECO:0000313" key="3">
    <source>
        <dbReference type="Proteomes" id="UP000246078"/>
    </source>
</evidence>
<dbReference type="EMBL" id="PRFC01000613">
    <property type="protein sequence ID" value="PWU85537.1"/>
    <property type="molecule type" value="Genomic_DNA"/>
</dbReference>
<dbReference type="VEuPathDB" id="TriTrypDB:TcBrA4_0107440"/>
<dbReference type="VEuPathDB" id="TriTrypDB:BCY84_13321"/>
<dbReference type="VEuPathDB" id="TriTrypDB:TcCLB.507519.170"/>
<dbReference type="VEuPathDB" id="TriTrypDB:TcCLB.508207.45"/>
<feature type="region of interest" description="Disordered" evidence="1">
    <location>
        <begin position="323"/>
        <end position="347"/>
    </location>
</feature>
<protein>
    <submittedName>
        <fullName evidence="2">Uncharacterized protein</fullName>
    </submittedName>
</protein>
<reference evidence="2 3" key="1">
    <citation type="journal article" date="2018" name="Microb. Genom.">
        <title>Expanding an expanded genome: long-read sequencing of Trypanosoma cruzi.</title>
        <authorList>
            <person name="Berna L."/>
            <person name="Rodriguez M."/>
            <person name="Chiribao M.L."/>
            <person name="Parodi-Talice A."/>
            <person name="Pita S."/>
            <person name="Rijo G."/>
            <person name="Alvarez-Valin F."/>
            <person name="Robello C."/>
        </authorList>
    </citation>
    <scope>NUCLEOTIDE SEQUENCE [LARGE SCALE GENOMIC DNA]</scope>
    <source>
        <strain evidence="2 3">TCC</strain>
    </source>
</reference>
<dbReference type="VEuPathDB" id="TriTrypDB:TcCL_ESM01333"/>